<proteinExistence type="predicted"/>
<dbReference type="AlphaFoldDB" id="A0A7S4QYN0"/>
<protein>
    <submittedName>
        <fullName evidence="1">Uncharacterized protein</fullName>
    </submittedName>
</protein>
<accession>A0A7S4QYN0</accession>
<organism evidence="1">
    <name type="scientific">Ditylum brightwellii</name>
    <dbReference type="NCBI Taxonomy" id="49249"/>
    <lineage>
        <taxon>Eukaryota</taxon>
        <taxon>Sar</taxon>
        <taxon>Stramenopiles</taxon>
        <taxon>Ochrophyta</taxon>
        <taxon>Bacillariophyta</taxon>
        <taxon>Mediophyceae</taxon>
        <taxon>Lithodesmiophycidae</taxon>
        <taxon>Lithodesmiales</taxon>
        <taxon>Lithodesmiaceae</taxon>
        <taxon>Ditylum</taxon>
    </lineage>
</organism>
<sequence>MTWKKNEECTLENLPSTALESICSRIGLDLEMHVFPYLFEEEEEEREESPAVTSYTKRDRSHADYVLAAKECLSIEEETERMMTEDPEAMAELERAMLAEDPALLAEIVADVLAKSPDLVAELEVELAKEDPELFAELMKELSEGQTLADRPEILAELVALMLADDPDMLDKLDEEVAAHILGDLDGDYDDYYGEGAEL</sequence>
<gene>
    <name evidence="1" type="ORF">DBRI00130_LOCUS10037</name>
</gene>
<evidence type="ECO:0000313" key="1">
    <source>
        <dbReference type="EMBL" id="CAE4597964.1"/>
    </source>
</evidence>
<reference evidence="1" key="1">
    <citation type="submission" date="2021-01" db="EMBL/GenBank/DDBJ databases">
        <authorList>
            <person name="Corre E."/>
            <person name="Pelletier E."/>
            <person name="Niang G."/>
            <person name="Scheremetjew M."/>
            <person name="Finn R."/>
            <person name="Kale V."/>
            <person name="Holt S."/>
            <person name="Cochrane G."/>
            <person name="Meng A."/>
            <person name="Brown T."/>
            <person name="Cohen L."/>
        </authorList>
    </citation>
    <scope>NUCLEOTIDE SEQUENCE</scope>
    <source>
        <strain evidence="1">GSO104</strain>
    </source>
</reference>
<dbReference type="EMBL" id="HBNS01012437">
    <property type="protein sequence ID" value="CAE4597964.1"/>
    <property type="molecule type" value="Transcribed_RNA"/>
</dbReference>
<name>A0A7S4QYN0_9STRA</name>